<sequence length="398" mass="44426">MCRRRLYFAGPAPRSETAGASPVAVVIGVIGDVDIVSMVRFTVGRVEEFIHASLSETEEGFVSSAKKSVMANRRGGSELMWKETEKRIGEDWVVELRLCLVVVRAPFMENQFGFRPAILVQSRRPTFPLQLRRSCNSAQAYGKRLFDDGQLLPKSVHTRTWCVANPMFSSSALIANLDYAFKNQKKKVMLLAGTDTSAVTMEWAMSNLLNQPEVLKKARDKLDPQVGQERLIDEPDVPKLQYLQSIISETLRLYPAGPLLVPHMSSSDCTVGGYDVPADTILLVNAWAIHRDPMLWDDPTSFKPERFKNYKDGSDQDQGHKLMPFGVGRRACPGIGLAQRVLGLTLGSLIQCFEWEKVDEKENVDMTEGNGITMPKAEPLVAMCKARPVMDIVLHQNV</sequence>
<dbReference type="InterPro" id="IPR017972">
    <property type="entry name" value="Cyt_P450_CS"/>
</dbReference>
<dbReference type="SUPFAM" id="SSF48264">
    <property type="entry name" value="Cytochrome P450"/>
    <property type="match status" value="1"/>
</dbReference>
<evidence type="ECO:0000256" key="2">
    <source>
        <dbReference type="ARBA" id="ARBA00022617"/>
    </source>
</evidence>
<evidence type="ECO:0000256" key="5">
    <source>
        <dbReference type="ARBA" id="ARBA00023004"/>
    </source>
</evidence>
<dbReference type="InterPro" id="IPR001128">
    <property type="entry name" value="Cyt_P450"/>
</dbReference>
<dbReference type="InterPro" id="IPR002401">
    <property type="entry name" value="Cyt_P450_E_grp-I"/>
</dbReference>
<keyword evidence="2 7" id="KW-0349">Heme</keyword>
<dbReference type="GO" id="GO:0005506">
    <property type="term" value="F:iron ion binding"/>
    <property type="evidence" value="ECO:0007669"/>
    <property type="project" value="InterPro"/>
</dbReference>
<dbReference type="InterPro" id="IPR050651">
    <property type="entry name" value="Plant_Cytochrome_P450_Monoox"/>
</dbReference>
<dbReference type="GO" id="GO:0020037">
    <property type="term" value="F:heme binding"/>
    <property type="evidence" value="ECO:0007669"/>
    <property type="project" value="InterPro"/>
</dbReference>
<evidence type="ECO:0000256" key="6">
    <source>
        <dbReference type="ARBA" id="ARBA00023033"/>
    </source>
</evidence>
<keyword evidence="5 7" id="KW-0408">Iron</keyword>
<keyword evidence="4 8" id="KW-0560">Oxidoreductase</keyword>
<evidence type="ECO:0000256" key="3">
    <source>
        <dbReference type="ARBA" id="ARBA00022723"/>
    </source>
</evidence>
<dbReference type="PRINTS" id="PR00463">
    <property type="entry name" value="EP450I"/>
</dbReference>
<dbReference type="InterPro" id="IPR036396">
    <property type="entry name" value="Cyt_P450_sf"/>
</dbReference>
<evidence type="ECO:0000256" key="7">
    <source>
        <dbReference type="PIRSR" id="PIRSR602401-1"/>
    </source>
</evidence>
<dbReference type="OrthoDB" id="2789670at2759"/>
<accession>A0A5C7GY39</accession>
<organism evidence="9 10">
    <name type="scientific">Acer yangbiense</name>
    <dbReference type="NCBI Taxonomy" id="1000413"/>
    <lineage>
        <taxon>Eukaryota</taxon>
        <taxon>Viridiplantae</taxon>
        <taxon>Streptophyta</taxon>
        <taxon>Embryophyta</taxon>
        <taxon>Tracheophyta</taxon>
        <taxon>Spermatophyta</taxon>
        <taxon>Magnoliopsida</taxon>
        <taxon>eudicotyledons</taxon>
        <taxon>Gunneridae</taxon>
        <taxon>Pentapetalae</taxon>
        <taxon>rosids</taxon>
        <taxon>malvids</taxon>
        <taxon>Sapindales</taxon>
        <taxon>Sapindaceae</taxon>
        <taxon>Hippocastanoideae</taxon>
        <taxon>Acereae</taxon>
        <taxon>Acer</taxon>
    </lineage>
</organism>
<dbReference type="PROSITE" id="PS00086">
    <property type="entry name" value="CYTOCHROME_P450"/>
    <property type="match status" value="1"/>
</dbReference>
<comment type="similarity">
    <text evidence="1 8">Belongs to the cytochrome P450 family.</text>
</comment>
<evidence type="ECO:0000256" key="4">
    <source>
        <dbReference type="ARBA" id="ARBA00023002"/>
    </source>
</evidence>
<protein>
    <submittedName>
        <fullName evidence="9">Uncharacterized protein</fullName>
    </submittedName>
</protein>
<dbReference type="AlphaFoldDB" id="A0A5C7GY39"/>
<dbReference type="Gene3D" id="1.10.630.10">
    <property type="entry name" value="Cytochrome P450"/>
    <property type="match status" value="1"/>
</dbReference>
<proteinExistence type="inferred from homology"/>
<name>A0A5C7GY39_9ROSI</name>
<comment type="cofactor">
    <cofactor evidence="7">
        <name>heme</name>
        <dbReference type="ChEBI" id="CHEBI:30413"/>
    </cofactor>
</comment>
<dbReference type="PANTHER" id="PTHR47947">
    <property type="entry name" value="CYTOCHROME P450 82C3-RELATED"/>
    <property type="match status" value="1"/>
</dbReference>
<keyword evidence="3 7" id="KW-0479">Metal-binding</keyword>
<feature type="binding site" description="axial binding residue" evidence="7">
    <location>
        <position position="332"/>
    </location>
    <ligand>
        <name>heme</name>
        <dbReference type="ChEBI" id="CHEBI:30413"/>
    </ligand>
    <ligandPart>
        <name>Fe</name>
        <dbReference type="ChEBI" id="CHEBI:18248"/>
    </ligandPart>
</feature>
<dbReference type="PRINTS" id="PR00385">
    <property type="entry name" value="P450"/>
</dbReference>
<dbReference type="EMBL" id="VAHF01000012">
    <property type="protein sequence ID" value="TXG49491.1"/>
    <property type="molecule type" value="Genomic_DNA"/>
</dbReference>
<keyword evidence="6 8" id="KW-0503">Monooxygenase</keyword>
<evidence type="ECO:0000313" key="10">
    <source>
        <dbReference type="Proteomes" id="UP000323000"/>
    </source>
</evidence>
<evidence type="ECO:0000256" key="8">
    <source>
        <dbReference type="RuleBase" id="RU000461"/>
    </source>
</evidence>
<evidence type="ECO:0000313" key="9">
    <source>
        <dbReference type="EMBL" id="TXG49491.1"/>
    </source>
</evidence>
<gene>
    <name evidence="9" type="ORF">EZV62_025366</name>
</gene>
<dbReference type="GO" id="GO:0016705">
    <property type="term" value="F:oxidoreductase activity, acting on paired donors, with incorporation or reduction of molecular oxygen"/>
    <property type="evidence" value="ECO:0007669"/>
    <property type="project" value="InterPro"/>
</dbReference>
<reference evidence="10" key="1">
    <citation type="journal article" date="2019" name="Gigascience">
        <title>De novo genome assembly of the endangered Acer yangbiense, a plant species with extremely small populations endemic to Yunnan Province, China.</title>
        <authorList>
            <person name="Yang J."/>
            <person name="Wariss H.M."/>
            <person name="Tao L."/>
            <person name="Zhang R."/>
            <person name="Yun Q."/>
            <person name="Hollingsworth P."/>
            <person name="Dao Z."/>
            <person name="Luo G."/>
            <person name="Guo H."/>
            <person name="Ma Y."/>
            <person name="Sun W."/>
        </authorList>
    </citation>
    <scope>NUCLEOTIDE SEQUENCE [LARGE SCALE GENOMIC DNA]</scope>
    <source>
        <strain evidence="10">cv. Malutang</strain>
    </source>
</reference>
<keyword evidence="10" id="KW-1185">Reference proteome</keyword>
<evidence type="ECO:0000256" key="1">
    <source>
        <dbReference type="ARBA" id="ARBA00010617"/>
    </source>
</evidence>
<dbReference type="Proteomes" id="UP000323000">
    <property type="component" value="Chromosome 12"/>
</dbReference>
<dbReference type="GO" id="GO:0004497">
    <property type="term" value="F:monooxygenase activity"/>
    <property type="evidence" value="ECO:0007669"/>
    <property type="project" value="UniProtKB-KW"/>
</dbReference>
<dbReference type="PANTHER" id="PTHR47947:SF24">
    <property type="entry name" value="ISOFLAVONE 2'-HYDROXYLASE-LIKE"/>
    <property type="match status" value="1"/>
</dbReference>
<dbReference type="Pfam" id="PF00067">
    <property type="entry name" value="p450"/>
    <property type="match status" value="1"/>
</dbReference>
<comment type="caution">
    <text evidence="9">The sequence shown here is derived from an EMBL/GenBank/DDBJ whole genome shotgun (WGS) entry which is preliminary data.</text>
</comment>